<evidence type="ECO:0000256" key="3">
    <source>
        <dbReference type="ARBA" id="ARBA00022475"/>
    </source>
</evidence>
<dbReference type="Proteomes" id="UP000031599">
    <property type="component" value="Unassembled WGS sequence"/>
</dbReference>
<evidence type="ECO:0000313" key="15">
    <source>
        <dbReference type="EMBL" id="KIG17701.1"/>
    </source>
</evidence>
<feature type="chain" id="PRO_5002147120" description="Peptidase M48 domain-containing protein" evidence="13">
    <location>
        <begin position="17"/>
        <end position="663"/>
    </location>
</feature>
<keyword evidence="9 12" id="KW-1133">Transmembrane helix</keyword>
<evidence type="ECO:0000256" key="8">
    <source>
        <dbReference type="ARBA" id="ARBA00022833"/>
    </source>
</evidence>
<dbReference type="CDD" id="cd07328">
    <property type="entry name" value="M48_Ste24p_like"/>
    <property type="match status" value="1"/>
</dbReference>
<evidence type="ECO:0000256" key="5">
    <source>
        <dbReference type="ARBA" id="ARBA00022692"/>
    </source>
</evidence>
<evidence type="ECO:0000256" key="1">
    <source>
        <dbReference type="ARBA" id="ARBA00001947"/>
    </source>
</evidence>
<dbReference type="Gene3D" id="3.30.2010.10">
    <property type="entry name" value="Metalloproteases ('zincins'), catalytic domain"/>
    <property type="match status" value="1"/>
</dbReference>
<evidence type="ECO:0000256" key="4">
    <source>
        <dbReference type="ARBA" id="ARBA00022670"/>
    </source>
</evidence>
<dbReference type="EMBL" id="JMCC02000021">
    <property type="protein sequence ID" value="KIG17701.1"/>
    <property type="molecule type" value="Genomic_DNA"/>
</dbReference>
<reference evidence="15 16" key="1">
    <citation type="submission" date="2014-12" db="EMBL/GenBank/DDBJ databases">
        <title>Genome assembly of Enhygromyxa salina DSM 15201.</title>
        <authorList>
            <person name="Sharma G."/>
            <person name="Subramanian S."/>
        </authorList>
    </citation>
    <scope>NUCLEOTIDE SEQUENCE [LARGE SCALE GENOMIC DNA]</scope>
    <source>
        <strain evidence="15 16">DSM 15201</strain>
    </source>
</reference>
<keyword evidence="4" id="KW-0645">Protease</keyword>
<evidence type="ECO:0000256" key="10">
    <source>
        <dbReference type="ARBA" id="ARBA00023049"/>
    </source>
</evidence>
<comment type="caution">
    <text evidence="15">The sequence shown here is derived from an EMBL/GenBank/DDBJ whole genome shotgun (WGS) entry which is preliminary data.</text>
</comment>
<feature type="domain" description="Peptidase M48" evidence="14">
    <location>
        <begin position="426"/>
        <end position="599"/>
    </location>
</feature>
<organism evidence="15 16">
    <name type="scientific">Enhygromyxa salina</name>
    <dbReference type="NCBI Taxonomy" id="215803"/>
    <lineage>
        <taxon>Bacteria</taxon>
        <taxon>Pseudomonadati</taxon>
        <taxon>Myxococcota</taxon>
        <taxon>Polyangia</taxon>
        <taxon>Nannocystales</taxon>
        <taxon>Nannocystaceae</taxon>
        <taxon>Enhygromyxa</taxon>
    </lineage>
</organism>
<keyword evidence="5 12" id="KW-0812">Transmembrane</keyword>
<feature type="transmembrane region" description="Helical" evidence="12">
    <location>
        <begin position="240"/>
        <end position="266"/>
    </location>
</feature>
<keyword evidence="7" id="KW-0378">Hydrolase</keyword>
<evidence type="ECO:0000256" key="6">
    <source>
        <dbReference type="ARBA" id="ARBA00022723"/>
    </source>
</evidence>
<dbReference type="InterPro" id="IPR001915">
    <property type="entry name" value="Peptidase_M48"/>
</dbReference>
<comment type="cofactor">
    <cofactor evidence="1">
        <name>Zn(2+)</name>
        <dbReference type="ChEBI" id="CHEBI:29105"/>
    </cofactor>
</comment>
<dbReference type="GO" id="GO:0046872">
    <property type="term" value="F:metal ion binding"/>
    <property type="evidence" value="ECO:0007669"/>
    <property type="project" value="UniProtKB-KW"/>
</dbReference>
<keyword evidence="13" id="KW-0732">Signal</keyword>
<feature type="transmembrane region" description="Helical" evidence="12">
    <location>
        <begin position="334"/>
        <end position="354"/>
    </location>
</feature>
<dbReference type="GO" id="GO:0006508">
    <property type="term" value="P:proteolysis"/>
    <property type="evidence" value="ECO:0007669"/>
    <property type="project" value="UniProtKB-KW"/>
</dbReference>
<evidence type="ECO:0000259" key="14">
    <source>
        <dbReference type="Pfam" id="PF01435"/>
    </source>
</evidence>
<dbReference type="SUPFAM" id="SSF48452">
    <property type="entry name" value="TPR-like"/>
    <property type="match status" value="1"/>
</dbReference>
<evidence type="ECO:0000256" key="12">
    <source>
        <dbReference type="SAM" id="Phobius"/>
    </source>
</evidence>
<keyword evidence="11 12" id="KW-0472">Membrane</keyword>
<sequence>MLVLALAWLIPLRAHAQDPSPIVRASHDAFEAKVLDQLAALEPDVRALWTEATAARDANELDRAADLYGAVLENHPQFDHALRRRCSIYAEQEFYSLAIPECRAAYELSKRRENVVTLAIVLSAPSALRDQNLARSLATSTLRDHDDDFVTTLSVCQVALNLQDLQLLGDCSAVLRKLDTNTWETQVFTALHHAMQGELRQAKAALELAHAAGLDDETYKTLSSSFEQAVSPEAYYGKRIGLFFSIWIAAALALVAAGYFLSRLTLSEAESALTNSQASARGSDSKLRKAYATILWLCCAYYYLSVPLVLLIIVALAGGLVIGMFYIGYFPIKLAIIVVVVAFGSVGAVLKSFFTRPNDSPPGELLDPSDAPQLRALLDEVAAKVGTRPVDRVYLSTGADIAVFERGGLLAKLRGKGERCLLLGVAVLDGLDTKAFEAILAHEYGHFSNEDTAGGNFALGVRRSIVHSAVGLAEVGAADWYNPAWLFLTGFHKVFVRISQGASRLQEVLADRWAAHCYGAASFERGLRHAIAAQLRFELHANATISEVLEARHGLRNLYTYTPAQIPDEIERIDELVEAHVNAEPSPNDSHPRPADRFRWAHALSKPNPHDEGPGRPCWELFVDREAIEERMTGVIRDDVAAQTAMVIPADAEQRVRRQRVLD</sequence>
<evidence type="ECO:0000256" key="9">
    <source>
        <dbReference type="ARBA" id="ARBA00022989"/>
    </source>
</evidence>
<dbReference type="GO" id="GO:0005886">
    <property type="term" value="C:plasma membrane"/>
    <property type="evidence" value="ECO:0007669"/>
    <property type="project" value="UniProtKB-SubCell"/>
</dbReference>
<dbReference type="Gene3D" id="1.25.40.10">
    <property type="entry name" value="Tetratricopeptide repeat domain"/>
    <property type="match status" value="1"/>
</dbReference>
<keyword evidence="3" id="KW-1003">Cell membrane</keyword>
<feature type="signal peptide" evidence="13">
    <location>
        <begin position="1"/>
        <end position="16"/>
    </location>
</feature>
<dbReference type="AlphaFoldDB" id="A0A0C2D3C5"/>
<evidence type="ECO:0000256" key="11">
    <source>
        <dbReference type="ARBA" id="ARBA00023136"/>
    </source>
</evidence>
<evidence type="ECO:0000256" key="2">
    <source>
        <dbReference type="ARBA" id="ARBA00004651"/>
    </source>
</evidence>
<keyword evidence="8" id="KW-0862">Zinc</keyword>
<keyword evidence="6" id="KW-0479">Metal-binding</keyword>
<dbReference type="InterPro" id="IPR050083">
    <property type="entry name" value="HtpX_protease"/>
</dbReference>
<dbReference type="PANTHER" id="PTHR43221:SF1">
    <property type="entry name" value="PROTEASE HTPX"/>
    <property type="match status" value="1"/>
</dbReference>
<dbReference type="Pfam" id="PF01435">
    <property type="entry name" value="Peptidase_M48"/>
    <property type="match status" value="1"/>
</dbReference>
<evidence type="ECO:0000256" key="7">
    <source>
        <dbReference type="ARBA" id="ARBA00022801"/>
    </source>
</evidence>
<gene>
    <name evidence="15" type="ORF">DB30_02976</name>
</gene>
<comment type="subcellular location">
    <subcellularLocation>
        <location evidence="2">Cell membrane</location>
        <topology evidence="2">Multi-pass membrane protein</topology>
    </subcellularLocation>
</comment>
<dbReference type="GO" id="GO:0004222">
    <property type="term" value="F:metalloendopeptidase activity"/>
    <property type="evidence" value="ECO:0007669"/>
    <property type="project" value="InterPro"/>
</dbReference>
<evidence type="ECO:0000256" key="13">
    <source>
        <dbReference type="SAM" id="SignalP"/>
    </source>
</evidence>
<dbReference type="PANTHER" id="PTHR43221">
    <property type="entry name" value="PROTEASE HTPX"/>
    <property type="match status" value="1"/>
</dbReference>
<proteinExistence type="predicted"/>
<name>A0A0C2D3C5_9BACT</name>
<evidence type="ECO:0000313" key="16">
    <source>
        <dbReference type="Proteomes" id="UP000031599"/>
    </source>
</evidence>
<accession>A0A0C2D3C5</accession>
<dbReference type="InterPro" id="IPR011990">
    <property type="entry name" value="TPR-like_helical_dom_sf"/>
</dbReference>
<protein>
    <recommendedName>
        <fullName evidence="14">Peptidase M48 domain-containing protein</fullName>
    </recommendedName>
</protein>
<keyword evidence="10" id="KW-0482">Metalloprotease</keyword>